<dbReference type="Pfam" id="PF03129">
    <property type="entry name" value="HGTP_anticodon"/>
    <property type="match status" value="1"/>
</dbReference>
<dbReference type="Gene3D" id="3.40.50.800">
    <property type="entry name" value="Anticodon-binding domain"/>
    <property type="match status" value="1"/>
</dbReference>
<dbReference type="GO" id="GO:0006264">
    <property type="term" value="P:mitochondrial DNA replication"/>
    <property type="evidence" value="ECO:0007669"/>
    <property type="project" value="TreeGrafter"/>
</dbReference>
<dbReference type="InterPro" id="IPR027031">
    <property type="entry name" value="Gly-tRNA_synthase/POLG2"/>
</dbReference>
<dbReference type="EMBL" id="JAZDUA010000921">
    <property type="protein sequence ID" value="KAK7788802.1"/>
    <property type="molecule type" value="Genomic_DNA"/>
</dbReference>
<feature type="domain" description="Anticodon-binding" evidence="1">
    <location>
        <begin position="270"/>
        <end position="344"/>
    </location>
</feature>
<dbReference type="InterPro" id="IPR004154">
    <property type="entry name" value="Anticodon-bd"/>
</dbReference>
<name>A0AAN9V5H2_9ORTH</name>
<dbReference type="SUPFAM" id="SSF52954">
    <property type="entry name" value="Class II aaRS ABD-related"/>
    <property type="match status" value="1"/>
</dbReference>
<accession>A0AAN9V5H2</accession>
<protein>
    <recommendedName>
        <fullName evidence="1">Anticodon-binding domain-containing protein</fullName>
    </recommendedName>
</protein>
<organism evidence="2 3">
    <name type="scientific">Gryllus longicercus</name>
    <dbReference type="NCBI Taxonomy" id="2509291"/>
    <lineage>
        <taxon>Eukaryota</taxon>
        <taxon>Metazoa</taxon>
        <taxon>Ecdysozoa</taxon>
        <taxon>Arthropoda</taxon>
        <taxon>Hexapoda</taxon>
        <taxon>Insecta</taxon>
        <taxon>Pterygota</taxon>
        <taxon>Neoptera</taxon>
        <taxon>Polyneoptera</taxon>
        <taxon>Orthoptera</taxon>
        <taxon>Ensifera</taxon>
        <taxon>Gryllidea</taxon>
        <taxon>Grylloidea</taxon>
        <taxon>Gryllidae</taxon>
        <taxon>Gryllinae</taxon>
        <taxon>Gryllus</taxon>
    </lineage>
</organism>
<dbReference type="Gene3D" id="3.30.930.10">
    <property type="entry name" value="Bira Bifunctional Protein, Domain 2"/>
    <property type="match status" value="1"/>
</dbReference>
<dbReference type="InterPro" id="IPR045864">
    <property type="entry name" value="aa-tRNA-synth_II/BPL/LPL"/>
</dbReference>
<keyword evidence="3" id="KW-1185">Reference proteome</keyword>
<dbReference type="SUPFAM" id="SSF55681">
    <property type="entry name" value="Class II aaRS and biotin synthetases"/>
    <property type="match status" value="1"/>
</dbReference>
<sequence length="349" mass="40000">MLQRIEKILGICDRHFFARFSVNKSLRHLKLGPPGELLRNNIYQEWVLTDLIRTENVFPYNFTGSVSGNISELIEPFTHAKLCTSDHLPFGIAVQTSGVDVSDSDHKELECDDNQTILKTYMFLNPENSTQYFDEWQQSQKAWWTKISACPGRFTLTDVHSQNSSSQVQILADFGWGKRVVETICLNTSGMFDSLDLDTRHIFELKQGRKKIFPDILISSFSLENAVITFLCDAYDESTSMNLSREVMRFHRKIAPYKASFSISSSTEFLTKQLRSVGISTLLLPDASKKSLESQFVRNDEIGIPYTVVMNDSTLKNGIIALRSRDTTLKEQVHITELKKYMLQLYKNY</sequence>
<dbReference type="Proteomes" id="UP001378592">
    <property type="component" value="Unassembled WGS sequence"/>
</dbReference>
<dbReference type="GO" id="GO:0005739">
    <property type="term" value="C:mitochondrion"/>
    <property type="evidence" value="ECO:0007669"/>
    <property type="project" value="TreeGrafter"/>
</dbReference>
<proteinExistence type="predicted"/>
<dbReference type="PANTHER" id="PTHR10745">
    <property type="entry name" value="GLYCYL-TRNA SYNTHETASE/DNA POLYMERASE SUBUNIT GAMMA-2"/>
    <property type="match status" value="1"/>
</dbReference>
<evidence type="ECO:0000313" key="3">
    <source>
        <dbReference type="Proteomes" id="UP001378592"/>
    </source>
</evidence>
<dbReference type="AlphaFoldDB" id="A0AAN9V5H2"/>
<reference evidence="2 3" key="1">
    <citation type="submission" date="2024-03" db="EMBL/GenBank/DDBJ databases">
        <title>The genome assembly and annotation of the cricket Gryllus longicercus Weissman &amp; Gray.</title>
        <authorList>
            <person name="Szrajer S."/>
            <person name="Gray D."/>
            <person name="Ylla G."/>
        </authorList>
    </citation>
    <scope>NUCLEOTIDE SEQUENCE [LARGE SCALE GENOMIC DNA]</scope>
    <source>
        <strain evidence="2">DAG 2021-001</strain>
        <tissue evidence="2">Whole body minus gut</tissue>
    </source>
</reference>
<evidence type="ECO:0000313" key="2">
    <source>
        <dbReference type="EMBL" id="KAK7788802.1"/>
    </source>
</evidence>
<dbReference type="InterPro" id="IPR036621">
    <property type="entry name" value="Anticodon-bd_dom_sf"/>
</dbReference>
<gene>
    <name evidence="2" type="ORF">R5R35_010912</name>
</gene>
<dbReference type="PANTHER" id="PTHR10745:SF8">
    <property type="entry name" value="DNA POLYMERASE SUBUNIT GAMMA-2, MITOCHONDRIAL"/>
    <property type="match status" value="1"/>
</dbReference>
<comment type="caution">
    <text evidence="2">The sequence shown here is derived from an EMBL/GenBank/DDBJ whole genome shotgun (WGS) entry which is preliminary data.</text>
</comment>
<evidence type="ECO:0000259" key="1">
    <source>
        <dbReference type="Pfam" id="PF03129"/>
    </source>
</evidence>